<proteinExistence type="predicted"/>
<evidence type="ECO:0000256" key="2">
    <source>
        <dbReference type="ARBA" id="ARBA00022475"/>
    </source>
</evidence>
<keyword evidence="2" id="KW-1003">Cell membrane</keyword>
<gene>
    <name evidence="8" type="ORF">C9I57_11700</name>
</gene>
<evidence type="ECO:0000256" key="1">
    <source>
        <dbReference type="ARBA" id="ARBA00004651"/>
    </source>
</evidence>
<dbReference type="Gene3D" id="1.20.1640.10">
    <property type="entry name" value="Multidrug efflux transporter AcrB transmembrane domain"/>
    <property type="match status" value="2"/>
</dbReference>
<feature type="transmembrane region" description="Helical" evidence="6">
    <location>
        <begin position="352"/>
        <end position="376"/>
    </location>
</feature>
<dbReference type="Pfam" id="PF03176">
    <property type="entry name" value="MMPL"/>
    <property type="match status" value="2"/>
</dbReference>
<keyword evidence="5 6" id="KW-0472">Membrane</keyword>
<dbReference type="SUPFAM" id="SSF82866">
    <property type="entry name" value="Multidrug efflux transporter AcrB transmembrane domain"/>
    <property type="match status" value="2"/>
</dbReference>
<dbReference type="PANTHER" id="PTHR33406">
    <property type="entry name" value="MEMBRANE PROTEIN MJ1562-RELATED"/>
    <property type="match status" value="1"/>
</dbReference>
<keyword evidence="3 6" id="KW-0812">Transmembrane</keyword>
<dbReference type="PANTHER" id="PTHR33406:SF13">
    <property type="entry name" value="MEMBRANE PROTEIN YDFJ"/>
    <property type="match status" value="1"/>
</dbReference>
<feature type="domain" description="Membrane transport protein MMPL" evidence="7">
    <location>
        <begin position="646"/>
        <end position="788"/>
    </location>
</feature>
<comment type="subcellular location">
    <subcellularLocation>
        <location evidence="1">Cell membrane</location>
        <topology evidence="1">Multi-pass membrane protein</topology>
    </subcellularLocation>
</comment>
<feature type="transmembrane region" description="Helical" evidence="6">
    <location>
        <begin position="742"/>
        <end position="767"/>
    </location>
</feature>
<dbReference type="EMBL" id="PYUC01000005">
    <property type="protein sequence ID" value="PTB20508.1"/>
    <property type="molecule type" value="Genomic_DNA"/>
</dbReference>
<feature type="transmembrane region" description="Helical" evidence="6">
    <location>
        <begin position="314"/>
        <end position="340"/>
    </location>
</feature>
<organism evidence="8 9">
    <name type="scientific">Trinickia symbiotica</name>
    <dbReference type="NCBI Taxonomy" id="863227"/>
    <lineage>
        <taxon>Bacteria</taxon>
        <taxon>Pseudomonadati</taxon>
        <taxon>Pseudomonadota</taxon>
        <taxon>Betaproteobacteria</taxon>
        <taxon>Burkholderiales</taxon>
        <taxon>Burkholderiaceae</taxon>
        <taxon>Trinickia</taxon>
    </lineage>
</organism>
<evidence type="ECO:0000259" key="7">
    <source>
        <dbReference type="Pfam" id="PF03176"/>
    </source>
</evidence>
<reference evidence="8 9" key="1">
    <citation type="submission" date="2018-03" db="EMBL/GenBank/DDBJ databases">
        <title>Whole genome analyses suggest that Burkholderia sensu lato contains two further novel genera in the rhizoxinica-symbiotica group Mycetohabitans gen. nov., and Trinickia gen. nov.: implications for the evolution of diazotrophy and nodulation in the Burkholderiaceae.</title>
        <authorList>
            <person name="Estrada De Los Santos P."/>
            <person name="Palmer M."/>
            <person name="Chavez-Ramirez B."/>
            <person name="Steenkamp E.T."/>
            <person name="Hirsch A.M."/>
            <person name="Manyaka P."/>
            <person name="Maluk M."/>
            <person name="Lafos M."/>
            <person name="Crook M."/>
            <person name="Gross E."/>
            <person name="Simon M.F."/>
            <person name="Bueno Dos Reis Junior F."/>
            <person name="Poole P.S."/>
            <person name="Venter S.N."/>
            <person name="James E.K."/>
        </authorList>
    </citation>
    <scope>NUCLEOTIDE SEQUENCE [LARGE SCALE GENOMIC DNA]</scope>
    <source>
        <strain evidence="8 9">JPY-366</strain>
    </source>
</reference>
<feature type="transmembrane region" description="Helical" evidence="6">
    <location>
        <begin position="436"/>
        <end position="454"/>
    </location>
</feature>
<feature type="transmembrane region" description="Helical" evidence="6">
    <location>
        <begin position="686"/>
        <end position="704"/>
    </location>
</feature>
<accession>A0A2T3XVI1</accession>
<feature type="transmembrane region" description="Helical" evidence="6">
    <location>
        <begin position="710"/>
        <end position="730"/>
    </location>
</feature>
<evidence type="ECO:0000256" key="6">
    <source>
        <dbReference type="SAM" id="Phobius"/>
    </source>
</evidence>
<feature type="transmembrane region" description="Helical" evidence="6">
    <location>
        <begin position="773"/>
        <end position="792"/>
    </location>
</feature>
<dbReference type="AlphaFoldDB" id="A0A2T3XVI1"/>
<feature type="transmembrane region" description="Helical" evidence="6">
    <location>
        <begin position="660"/>
        <end position="679"/>
    </location>
</feature>
<dbReference type="Proteomes" id="UP000240638">
    <property type="component" value="Unassembled WGS sequence"/>
</dbReference>
<evidence type="ECO:0000256" key="4">
    <source>
        <dbReference type="ARBA" id="ARBA00022989"/>
    </source>
</evidence>
<evidence type="ECO:0000256" key="3">
    <source>
        <dbReference type="ARBA" id="ARBA00022692"/>
    </source>
</evidence>
<feature type="transmembrane region" description="Helical" evidence="6">
    <location>
        <begin position="287"/>
        <end position="308"/>
    </location>
</feature>
<feature type="transmembrane region" description="Helical" evidence="6">
    <location>
        <begin position="261"/>
        <end position="280"/>
    </location>
</feature>
<dbReference type="InterPro" id="IPR050545">
    <property type="entry name" value="Mycobact_MmpL"/>
</dbReference>
<dbReference type="InterPro" id="IPR004869">
    <property type="entry name" value="MMPL_dom"/>
</dbReference>
<feature type="transmembrane region" description="Helical" evidence="6">
    <location>
        <begin position="382"/>
        <end position="405"/>
    </location>
</feature>
<feature type="domain" description="Membrane transport protein MMPL" evidence="7">
    <location>
        <begin position="198"/>
        <end position="411"/>
    </location>
</feature>
<feature type="transmembrane region" description="Helical" evidence="6">
    <location>
        <begin position="12"/>
        <end position="29"/>
    </location>
</feature>
<name>A0A2T3XVI1_9BURK</name>
<comment type="caution">
    <text evidence="8">The sequence shown here is derived from an EMBL/GenBank/DDBJ whole genome shotgun (WGS) entry which is preliminary data.</text>
</comment>
<dbReference type="GO" id="GO:0005886">
    <property type="term" value="C:plasma membrane"/>
    <property type="evidence" value="ECO:0007669"/>
    <property type="project" value="UniProtKB-SubCell"/>
</dbReference>
<evidence type="ECO:0000256" key="5">
    <source>
        <dbReference type="ARBA" id="ARBA00023136"/>
    </source>
</evidence>
<evidence type="ECO:0000313" key="9">
    <source>
        <dbReference type="Proteomes" id="UP000240638"/>
    </source>
</evidence>
<evidence type="ECO:0000313" key="8">
    <source>
        <dbReference type="EMBL" id="PTB20508.1"/>
    </source>
</evidence>
<protein>
    <recommendedName>
        <fullName evidence="7">Membrane transport protein MMPL domain-containing protein</fullName>
    </recommendedName>
</protein>
<keyword evidence="4 6" id="KW-1133">Transmembrane helix</keyword>
<dbReference type="RefSeq" id="WP_107150831.1">
    <property type="nucleotide sequence ID" value="NZ_PYUC01000005.1"/>
</dbReference>
<sequence>MDGARPARIRGFGGVRIAWLALALAAVLYCEWRFAGPSPLQTNLLALVPRTEADPIAERAVDTLASAMGDRTVFLVSSGDADRAKTAARQFSATLAGTGAFRGIVAELPPFDATQVARFYSAYRFRLLTDADRLALAGDNPALSSMLAAHLYDPLRAGFATPLAVDPFGWLGRWIASLPLSASNLVLEDGMLVAHRADVTSVLVMADLPGSAYEPSVQAAVRAAVAEGEAKLRASYPDVRILRAGAVFYADAGRRASERDVHRIGIVSIFGIALLMLWIFRSPKLMLLGFASTALGIVCALAATMLVFGEIHLLTLVFGTSLIGEAVDYSIQYFVLYLGAGSQWDARQGARAVRPALAIALATSLLGYAVLAWMPFPALKQIACFAMTGIAVAFGSVLSLLPSFLRQPPRRVPRHLFAGAARLASGWHAAIGGWRAGLLAVVVMAAAAPGWLLLTANDDIHLLVQRDPLLVSEEQQVRDAIGIEDTSRFFLVKGVTPEQVLERCETLSAALDAPVGEKRLAGWQSVSRFVPSVRRQDADRALLAKAVFGEPSALRATLVQAGFREDIAEQYSDAFAKNDAPLKVDRWLAQPWSQPYRHLWLGSTAGAGQPGYAALVMPLGAAPDQLPALAELAKGQPGVVFVDKAASVSRLFGAYRDDCGIWLAIALAFVSVLLALRYGLIGGLSVMLPVALAIGVALAAFGYARVPLTLFNWLALMLVLGVGLNYAVFLREGCLRERADLGAVWTGVALSAATTLLSFGLLAASSMSVLKSFGATLALGISVSVLLAPIGMPPIQFGARR</sequence>